<dbReference type="Gene3D" id="2.60.120.560">
    <property type="entry name" value="Exo-inulinase, domain 1"/>
    <property type="match status" value="1"/>
</dbReference>
<keyword evidence="9" id="KW-0963">Cytoplasm</keyword>
<dbReference type="SMART" id="SM00640">
    <property type="entry name" value="Glyco_32"/>
    <property type="match status" value="1"/>
</dbReference>
<organism evidence="12 13">
    <name type="scientific">Mangrovibacillus cuniculi</name>
    <dbReference type="NCBI Taxonomy" id="2593652"/>
    <lineage>
        <taxon>Bacteria</taxon>
        <taxon>Bacillati</taxon>
        <taxon>Bacillota</taxon>
        <taxon>Bacilli</taxon>
        <taxon>Bacillales</taxon>
        <taxon>Bacillaceae</taxon>
        <taxon>Mangrovibacillus</taxon>
    </lineage>
</organism>
<dbReference type="CDD" id="cd18623">
    <property type="entry name" value="GH32_ScrB-like"/>
    <property type="match status" value="1"/>
</dbReference>
<dbReference type="SUPFAM" id="SSF49899">
    <property type="entry name" value="Concanavalin A-like lectins/glucanases"/>
    <property type="match status" value="1"/>
</dbReference>
<evidence type="ECO:0000256" key="2">
    <source>
        <dbReference type="ARBA" id="ARBA00009902"/>
    </source>
</evidence>
<accession>A0A7S8CD26</accession>
<evidence type="ECO:0000256" key="1">
    <source>
        <dbReference type="ARBA" id="ARBA00004914"/>
    </source>
</evidence>
<dbReference type="GO" id="GO:0005737">
    <property type="term" value="C:cytoplasm"/>
    <property type="evidence" value="ECO:0007669"/>
    <property type="project" value="UniProtKB-SubCell"/>
</dbReference>
<comment type="subcellular location">
    <subcellularLocation>
        <location evidence="9">Cytoplasm</location>
    </subcellularLocation>
</comment>
<dbReference type="PROSITE" id="PS00609">
    <property type="entry name" value="GLYCOSYL_HYDROL_F32"/>
    <property type="match status" value="1"/>
</dbReference>
<dbReference type="InterPro" id="IPR006232">
    <property type="entry name" value="Suc6P_hydrolase"/>
</dbReference>
<comment type="pathway">
    <text evidence="1 9">Glycan biosynthesis; sucrose metabolism.</text>
</comment>
<evidence type="ECO:0000256" key="9">
    <source>
        <dbReference type="RuleBase" id="RU365015"/>
    </source>
</evidence>
<keyword evidence="13" id="KW-1185">Reference proteome</keyword>
<dbReference type="KEGG" id="mcui:G8O30_12825"/>
<comment type="catalytic activity">
    <reaction evidence="8">
        <text>Hydrolysis of terminal non-reducing beta-D-fructofuranoside residues in beta-D-fructofuranosides.</text>
        <dbReference type="EC" id="3.2.1.26"/>
    </reaction>
</comment>
<comment type="function">
    <text evidence="9">Enables the bacterium to metabolize sucrose as a sole carbon source.</text>
</comment>
<evidence type="ECO:0000256" key="6">
    <source>
        <dbReference type="ARBA" id="ARBA00023295"/>
    </source>
</evidence>
<proteinExistence type="inferred from homology"/>
<keyword evidence="9" id="KW-0119">Carbohydrate metabolism</keyword>
<dbReference type="NCBIfam" id="TIGR01322">
    <property type="entry name" value="scrB_fam"/>
    <property type="match status" value="1"/>
</dbReference>
<dbReference type="InterPro" id="IPR023296">
    <property type="entry name" value="Glyco_hydro_beta-prop_sf"/>
</dbReference>
<feature type="domain" description="Glycosyl hydrolase family 32 C-terminal" evidence="11">
    <location>
        <begin position="423"/>
        <end position="463"/>
    </location>
</feature>
<dbReference type="PANTHER" id="PTHR43101">
    <property type="entry name" value="BETA-FRUCTOSIDASE"/>
    <property type="match status" value="1"/>
</dbReference>
<dbReference type="Pfam" id="PF08244">
    <property type="entry name" value="Glyco_hydro_32C"/>
    <property type="match status" value="1"/>
</dbReference>
<evidence type="ECO:0000256" key="5">
    <source>
        <dbReference type="ARBA" id="ARBA00022801"/>
    </source>
</evidence>
<dbReference type="GO" id="GO:0004564">
    <property type="term" value="F:beta-fructofuranosidase activity"/>
    <property type="evidence" value="ECO:0007669"/>
    <property type="project" value="UniProtKB-EC"/>
</dbReference>
<dbReference type="InterPro" id="IPR001362">
    <property type="entry name" value="Glyco_hydro_32"/>
</dbReference>
<evidence type="ECO:0000256" key="7">
    <source>
        <dbReference type="ARBA" id="ARBA00033367"/>
    </source>
</evidence>
<comment type="similarity">
    <text evidence="2 8">Belongs to the glycosyl hydrolase 32 family.</text>
</comment>
<dbReference type="RefSeq" id="WP_239672453.1">
    <property type="nucleotide sequence ID" value="NZ_CP049742.1"/>
</dbReference>
<dbReference type="InterPro" id="IPR018053">
    <property type="entry name" value="Glyco_hydro_32_AS"/>
</dbReference>
<sequence>MSVNDQQLRDAAWKAVEEKKDVVESDSYRLKFHVMPPVGLLNDPNGWIHWKGTYHLFYQWMPFKTDHGAKFWGHFTSKDLVNWKHEDIALTPSEWFEKNGCYSGSAISKEDELWLYYTGNLKNEKNERSTYQCLAISKDGLRFDKKGPVVELPEEYTPHFRDPKVWSQDGKYFMVVGAQTKEEKGAVALLSSIDGMEWKHERIIAGGGKDSLGDFGYMFECPDLFRLDQKDVLVFSPQGLEAQEWKYQNVYQAGYVMGEFNATDASYTFGAFHELDRGFDFYAPQTTEDEFGRRVLVAWMSVPDQHEQEHPTIKHGWIHCMTIPREIKIVQDKIYQLPVKELEELRLGTPREQQIELEGSTLTFEAADAHELQLNDISLDGDWFAVEWSGAARFSYNKQTKMATLERVSYVDGLWEKRQCPVENVTDIQVFRDTSSIEVFVNGGEEVFTARIFPQGDDPFVTITTKGELGASFAMWELES</sequence>
<dbReference type="Pfam" id="PF00251">
    <property type="entry name" value="Glyco_hydro_32N"/>
    <property type="match status" value="1"/>
</dbReference>
<keyword evidence="5 8" id="KW-0378">Hydrolase</keyword>
<dbReference type="EC" id="3.2.1.26" evidence="3 8"/>
<dbReference type="Gene3D" id="2.115.10.20">
    <property type="entry name" value="Glycosyl hydrolase domain, family 43"/>
    <property type="match status" value="1"/>
</dbReference>
<evidence type="ECO:0000256" key="3">
    <source>
        <dbReference type="ARBA" id="ARBA00012758"/>
    </source>
</evidence>
<reference evidence="12 13" key="1">
    <citation type="submission" date="2019-07" db="EMBL/GenBank/DDBJ databases">
        <title>Genome sequence of 2 isolates from Red Sea Mangroves.</title>
        <authorList>
            <person name="Sefrji F."/>
            <person name="Michoud G."/>
            <person name="Merlino G."/>
            <person name="Daffonchio D."/>
        </authorList>
    </citation>
    <scope>NUCLEOTIDE SEQUENCE [LARGE SCALE GENOMIC DNA]</scope>
    <source>
        <strain evidence="12 13">R1DC41</strain>
    </source>
</reference>
<dbReference type="EMBL" id="CP049742">
    <property type="protein sequence ID" value="QPC47776.1"/>
    <property type="molecule type" value="Genomic_DNA"/>
</dbReference>
<evidence type="ECO:0000259" key="10">
    <source>
        <dbReference type="Pfam" id="PF00251"/>
    </source>
</evidence>
<dbReference type="Proteomes" id="UP000593626">
    <property type="component" value="Chromosome"/>
</dbReference>
<dbReference type="UniPathway" id="UPA00238"/>
<name>A0A7S8CD26_9BACI</name>
<evidence type="ECO:0000259" key="11">
    <source>
        <dbReference type="Pfam" id="PF08244"/>
    </source>
</evidence>
<dbReference type="AlphaFoldDB" id="A0A7S8CD26"/>
<protein>
    <recommendedName>
        <fullName evidence="4 8">Sucrose-6-phosphate hydrolase</fullName>
        <ecNumber evidence="3 8">3.2.1.26</ecNumber>
    </recommendedName>
    <alternativeName>
        <fullName evidence="7 9">Invertase</fullName>
    </alternativeName>
</protein>
<evidence type="ECO:0000256" key="8">
    <source>
        <dbReference type="RuleBase" id="RU362110"/>
    </source>
</evidence>
<dbReference type="InterPro" id="IPR013320">
    <property type="entry name" value="ConA-like_dom_sf"/>
</dbReference>
<dbReference type="SUPFAM" id="SSF75005">
    <property type="entry name" value="Arabinanase/levansucrase/invertase"/>
    <property type="match status" value="1"/>
</dbReference>
<feature type="domain" description="Glycosyl hydrolase family 32 N-terminal" evidence="10">
    <location>
        <begin position="33"/>
        <end position="338"/>
    </location>
</feature>
<evidence type="ECO:0000313" key="12">
    <source>
        <dbReference type="EMBL" id="QPC47776.1"/>
    </source>
</evidence>
<evidence type="ECO:0000313" key="13">
    <source>
        <dbReference type="Proteomes" id="UP000593626"/>
    </source>
</evidence>
<dbReference type="PANTHER" id="PTHR43101:SF1">
    <property type="entry name" value="BETA-FRUCTOSIDASE"/>
    <property type="match status" value="1"/>
</dbReference>
<dbReference type="InterPro" id="IPR051214">
    <property type="entry name" value="GH32_Enzymes"/>
</dbReference>
<dbReference type="InterPro" id="IPR013189">
    <property type="entry name" value="Glyco_hydro_32_C"/>
</dbReference>
<keyword evidence="6 8" id="KW-0326">Glycosidase</keyword>
<dbReference type="GO" id="GO:0005985">
    <property type="term" value="P:sucrose metabolic process"/>
    <property type="evidence" value="ECO:0007669"/>
    <property type="project" value="UniProtKB-UniPathway"/>
</dbReference>
<evidence type="ECO:0000256" key="4">
    <source>
        <dbReference type="ARBA" id="ARBA00019623"/>
    </source>
</evidence>
<dbReference type="InterPro" id="IPR013148">
    <property type="entry name" value="Glyco_hydro_32_N"/>
</dbReference>
<gene>
    <name evidence="12" type="ORF">G8O30_12825</name>
</gene>